<name>C5C1R5_BEUC1</name>
<keyword evidence="2" id="KW-1185">Reference proteome</keyword>
<sequence length="61" mass="7029">MFPWDEAVIADLGLRRERLLDEVLGAPGPLRRWWRDRKLARAEARAARAAQQTPHDHTLTA</sequence>
<dbReference type="EMBL" id="CP001618">
    <property type="protein sequence ID" value="ACQ79533.1"/>
    <property type="molecule type" value="Genomic_DNA"/>
</dbReference>
<protein>
    <submittedName>
        <fullName evidence="1">Uncharacterized protein</fullName>
    </submittedName>
</protein>
<dbReference type="HOGENOM" id="CLU_2913174_0_0_11"/>
<reference evidence="1 2" key="1">
    <citation type="journal article" date="2009" name="Stand. Genomic Sci.">
        <title>Complete genome sequence of Beutenbergia cavernae type strain (HKI 0122).</title>
        <authorList>
            <person name="Land M."/>
            <person name="Pukall R."/>
            <person name="Abt B."/>
            <person name="Goker M."/>
            <person name="Rohde M."/>
            <person name="Glavina Del Rio T."/>
            <person name="Tice H."/>
            <person name="Copeland A."/>
            <person name="Cheng J.F."/>
            <person name="Lucas S."/>
            <person name="Chen F."/>
            <person name="Nolan M."/>
            <person name="Bruce D."/>
            <person name="Goodwin L."/>
            <person name="Pitluck S."/>
            <person name="Ivanova N."/>
            <person name="Mavromatis K."/>
            <person name="Ovchinnikova G."/>
            <person name="Pati A."/>
            <person name="Chen A."/>
            <person name="Palaniappan K."/>
            <person name="Hauser L."/>
            <person name="Chang Y.J."/>
            <person name="Jefferies C.C."/>
            <person name="Saunders E."/>
            <person name="Brettin T."/>
            <person name="Detter J.C."/>
            <person name="Han C."/>
            <person name="Chain P."/>
            <person name="Bristow J."/>
            <person name="Eisen J.A."/>
            <person name="Markowitz V."/>
            <person name="Hugenholtz P."/>
            <person name="Kyrpides N.C."/>
            <person name="Klenk H.P."/>
            <person name="Lapidus A."/>
        </authorList>
    </citation>
    <scope>NUCLEOTIDE SEQUENCE [LARGE SCALE GENOMIC DNA]</scope>
    <source>
        <strain evidence="2">ATCC BAA-8 / DSM 12333 / NBRC 16432</strain>
    </source>
</reference>
<dbReference type="KEGG" id="bcv:Bcav_1273"/>
<accession>C5C1R5</accession>
<dbReference type="STRING" id="471853.Bcav_1273"/>
<evidence type="ECO:0000313" key="1">
    <source>
        <dbReference type="EMBL" id="ACQ79533.1"/>
    </source>
</evidence>
<organism evidence="1 2">
    <name type="scientific">Beutenbergia cavernae (strain ATCC BAA-8 / DSM 12333 / CCUG 43141 / JCM 11478 / NBRC 16432 / NCIMB 13614 / HKI 0122)</name>
    <dbReference type="NCBI Taxonomy" id="471853"/>
    <lineage>
        <taxon>Bacteria</taxon>
        <taxon>Bacillati</taxon>
        <taxon>Actinomycetota</taxon>
        <taxon>Actinomycetes</taxon>
        <taxon>Micrococcales</taxon>
        <taxon>Beutenbergiaceae</taxon>
        <taxon>Beutenbergia</taxon>
    </lineage>
</organism>
<dbReference type="Proteomes" id="UP000007962">
    <property type="component" value="Chromosome"/>
</dbReference>
<evidence type="ECO:0000313" key="2">
    <source>
        <dbReference type="Proteomes" id="UP000007962"/>
    </source>
</evidence>
<dbReference type="RefSeq" id="WP_015881773.1">
    <property type="nucleotide sequence ID" value="NC_012669.1"/>
</dbReference>
<gene>
    <name evidence="1" type="ordered locus">Bcav_1273</name>
</gene>
<proteinExistence type="predicted"/>
<dbReference type="AlphaFoldDB" id="C5C1R5"/>